<dbReference type="PROSITE" id="PS51273">
    <property type="entry name" value="GATASE_TYPE_1"/>
    <property type="match status" value="1"/>
</dbReference>
<name>A0A8H6DTI4_COCSA</name>
<gene>
    <name evidence="2" type="ORF">GGP41_000030</name>
</gene>
<dbReference type="Pfam" id="PF00117">
    <property type="entry name" value="GATase"/>
    <property type="match status" value="1"/>
</dbReference>
<accession>A0A8H6DTI4</accession>
<feature type="domain" description="Glutamine amidotransferase" evidence="1">
    <location>
        <begin position="70"/>
        <end position="208"/>
    </location>
</feature>
<dbReference type="AlphaFoldDB" id="A0A8H6DTI4"/>
<evidence type="ECO:0000313" key="2">
    <source>
        <dbReference type="EMBL" id="KAF5847278.1"/>
    </source>
</evidence>
<evidence type="ECO:0000259" key="1">
    <source>
        <dbReference type="Pfam" id="PF00117"/>
    </source>
</evidence>
<dbReference type="PANTHER" id="PTHR42695:SF5">
    <property type="entry name" value="GLUTAMINE AMIDOTRANSFERASE YLR126C-RELATED"/>
    <property type="match status" value="1"/>
</dbReference>
<organism evidence="2 3">
    <name type="scientific">Cochliobolus sativus</name>
    <name type="common">Common root rot and spot blotch fungus</name>
    <name type="synonym">Bipolaris sorokiniana</name>
    <dbReference type="NCBI Taxonomy" id="45130"/>
    <lineage>
        <taxon>Eukaryota</taxon>
        <taxon>Fungi</taxon>
        <taxon>Dikarya</taxon>
        <taxon>Ascomycota</taxon>
        <taxon>Pezizomycotina</taxon>
        <taxon>Dothideomycetes</taxon>
        <taxon>Pleosporomycetidae</taxon>
        <taxon>Pleosporales</taxon>
        <taxon>Pleosporineae</taxon>
        <taxon>Pleosporaceae</taxon>
        <taxon>Bipolaris</taxon>
    </lineage>
</organism>
<dbReference type="GO" id="GO:0005634">
    <property type="term" value="C:nucleus"/>
    <property type="evidence" value="ECO:0007669"/>
    <property type="project" value="TreeGrafter"/>
</dbReference>
<dbReference type="SUPFAM" id="SSF52317">
    <property type="entry name" value="Class I glutamine amidotransferase-like"/>
    <property type="match status" value="1"/>
</dbReference>
<reference evidence="2" key="1">
    <citation type="submission" date="2019-11" db="EMBL/GenBank/DDBJ databases">
        <title>Bipolaris sorokiniana Genome sequencing.</title>
        <authorList>
            <person name="Wang H."/>
        </authorList>
    </citation>
    <scope>NUCLEOTIDE SEQUENCE</scope>
</reference>
<dbReference type="CDD" id="cd01741">
    <property type="entry name" value="GATase1_1"/>
    <property type="match status" value="1"/>
</dbReference>
<dbReference type="InterPro" id="IPR017926">
    <property type="entry name" value="GATASE"/>
</dbReference>
<dbReference type="InterPro" id="IPR029062">
    <property type="entry name" value="Class_I_gatase-like"/>
</dbReference>
<dbReference type="PANTHER" id="PTHR42695">
    <property type="entry name" value="GLUTAMINE AMIDOTRANSFERASE YLR126C-RELATED"/>
    <property type="match status" value="1"/>
</dbReference>
<protein>
    <recommendedName>
        <fullName evidence="1">Glutamine amidotransferase domain-containing protein</fullName>
    </recommendedName>
</protein>
<dbReference type="Proteomes" id="UP000624244">
    <property type="component" value="Unassembled WGS sequence"/>
</dbReference>
<dbReference type="Gene3D" id="3.40.50.880">
    <property type="match status" value="1"/>
</dbReference>
<dbReference type="EMBL" id="WNKQ01000013">
    <property type="protein sequence ID" value="KAF5847278.1"/>
    <property type="molecule type" value="Genomic_DNA"/>
</dbReference>
<proteinExistence type="predicted"/>
<sequence length="257" mass="28645">MASASNLANMKTPLRIAILECDTPPPALVEKYGRYDRIFTTLLEAAAEDLGLSPKQDLELSAFDVVTAQEYPDLEKIDAVLISGSKHNSFDNDPWILKLVEFTQTLLKQDRVRVIGVCFGHQILGRAAGAKVGRSDDGWEISVLPVQLTAKGKEIFQQDSLAIHQMHRDVVFEYPADVEKLGGSPRCLVQGMYKKGKLISLQGHPEFTEPIVSYLVQMRAEQGIFEEEQARDALERVGNHHDGLVIAKAFLRFLLDD</sequence>
<dbReference type="InterPro" id="IPR044992">
    <property type="entry name" value="ChyE-like"/>
</dbReference>
<comment type="caution">
    <text evidence="2">The sequence shown here is derived from an EMBL/GenBank/DDBJ whole genome shotgun (WGS) entry which is preliminary data.</text>
</comment>
<dbReference type="GO" id="GO:0005829">
    <property type="term" value="C:cytosol"/>
    <property type="evidence" value="ECO:0007669"/>
    <property type="project" value="TreeGrafter"/>
</dbReference>
<evidence type="ECO:0000313" key="3">
    <source>
        <dbReference type="Proteomes" id="UP000624244"/>
    </source>
</evidence>